<evidence type="ECO:0000313" key="2">
    <source>
        <dbReference type="Proteomes" id="UP001060215"/>
    </source>
</evidence>
<protein>
    <submittedName>
        <fullName evidence="1">Uncharacterized protein</fullName>
    </submittedName>
</protein>
<accession>A0ACC0GG62</accession>
<dbReference type="EMBL" id="CM045765">
    <property type="protein sequence ID" value="KAI7999588.1"/>
    <property type="molecule type" value="Genomic_DNA"/>
</dbReference>
<sequence>MGFVDLGTQESIKINESEMLAPSFGQQNMLQGHLSSQGHHHPSQSWMLGNSSFTKMLNDMAQSQSENLERDKDERS</sequence>
<organism evidence="1 2">
    <name type="scientific">Camellia lanceoleosa</name>
    <dbReference type="NCBI Taxonomy" id="1840588"/>
    <lineage>
        <taxon>Eukaryota</taxon>
        <taxon>Viridiplantae</taxon>
        <taxon>Streptophyta</taxon>
        <taxon>Embryophyta</taxon>
        <taxon>Tracheophyta</taxon>
        <taxon>Spermatophyta</taxon>
        <taxon>Magnoliopsida</taxon>
        <taxon>eudicotyledons</taxon>
        <taxon>Gunneridae</taxon>
        <taxon>Pentapetalae</taxon>
        <taxon>asterids</taxon>
        <taxon>Ericales</taxon>
        <taxon>Theaceae</taxon>
        <taxon>Camellia</taxon>
    </lineage>
</organism>
<name>A0ACC0GG62_9ERIC</name>
<proteinExistence type="predicted"/>
<reference evidence="1 2" key="1">
    <citation type="journal article" date="2022" name="Plant J.">
        <title>Chromosome-level genome of Camellia lanceoleosa provides a valuable resource for understanding genome evolution and self-incompatibility.</title>
        <authorList>
            <person name="Gong W."/>
            <person name="Xiao S."/>
            <person name="Wang L."/>
            <person name="Liao Z."/>
            <person name="Chang Y."/>
            <person name="Mo W."/>
            <person name="Hu G."/>
            <person name="Li W."/>
            <person name="Zhao G."/>
            <person name="Zhu H."/>
            <person name="Hu X."/>
            <person name="Ji K."/>
            <person name="Xiang X."/>
            <person name="Song Q."/>
            <person name="Yuan D."/>
            <person name="Jin S."/>
            <person name="Zhang L."/>
        </authorList>
    </citation>
    <scope>NUCLEOTIDE SEQUENCE [LARGE SCALE GENOMIC DNA]</scope>
    <source>
        <strain evidence="1">SQ_2022a</strain>
    </source>
</reference>
<comment type="caution">
    <text evidence="1">The sequence shown here is derived from an EMBL/GenBank/DDBJ whole genome shotgun (WGS) entry which is preliminary data.</text>
</comment>
<evidence type="ECO:0000313" key="1">
    <source>
        <dbReference type="EMBL" id="KAI7999588.1"/>
    </source>
</evidence>
<dbReference type="Proteomes" id="UP001060215">
    <property type="component" value="Chromosome 8"/>
</dbReference>
<keyword evidence="2" id="KW-1185">Reference proteome</keyword>
<gene>
    <name evidence="1" type="ORF">LOK49_LG09G01119</name>
</gene>